<proteinExistence type="predicted"/>
<evidence type="ECO:0000313" key="2">
    <source>
        <dbReference type="WBParaSite" id="PS1159_v2.g17752.t1"/>
    </source>
</evidence>
<reference evidence="2" key="1">
    <citation type="submission" date="2022-11" db="UniProtKB">
        <authorList>
            <consortium name="WormBaseParasite"/>
        </authorList>
    </citation>
    <scope>IDENTIFICATION</scope>
</reference>
<dbReference type="WBParaSite" id="PS1159_v2.g17752.t1">
    <property type="protein sequence ID" value="PS1159_v2.g17752.t1"/>
    <property type="gene ID" value="PS1159_v2.g17752"/>
</dbReference>
<name>A0AC35FI51_9BILA</name>
<dbReference type="Proteomes" id="UP000887580">
    <property type="component" value="Unplaced"/>
</dbReference>
<organism evidence="1 2">
    <name type="scientific">Panagrolaimus sp. PS1159</name>
    <dbReference type="NCBI Taxonomy" id="55785"/>
    <lineage>
        <taxon>Eukaryota</taxon>
        <taxon>Metazoa</taxon>
        <taxon>Ecdysozoa</taxon>
        <taxon>Nematoda</taxon>
        <taxon>Chromadorea</taxon>
        <taxon>Rhabditida</taxon>
        <taxon>Tylenchina</taxon>
        <taxon>Panagrolaimomorpha</taxon>
        <taxon>Panagrolaimoidea</taxon>
        <taxon>Panagrolaimidae</taxon>
        <taxon>Panagrolaimus</taxon>
    </lineage>
</organism>
<protein>
    <submittedName>
        <fullName evidence="2">C3H1-type domain-containing protein</fullName>
    </submittedName>
</protein>
<sequence>MNFYPSPFHPQQQQLHGQCQQQQGMMNPDFYNPFLSMLHQQTTFMAQQHHQQQQQNQRNTFQLPSFLPHQQPASTSLFDPASTIMMMAKGHPSPPQSFAVSSNGSVKEETPREVFFRTLSTLLKNANKRFSGKTTTWKNPFLYKTNLCVNYTRRLFCRFGVNCWYAHGTHELRCIPESDELPDPEFIIQYLSFLGLPNQYLQQIIHEAYQIASFHQSISNSPTSSKQSAPSHTSTTSLSLTNSPINNVLPTVTDPIASTPKSKPDKFYSSIASNGGWADIESALSDIIGNNLFGKSYEYFGTPQKP</sequence>
<evidence type="ECO:0000313" key="1">
    <source>
        <dbReference type="Proteomes" id="UP000887580"/>
    </source>
</evidence>
<accession>A0AC35FI51</accession>